<dbReference type="PANTHER" id="PTHR42718">
    <property type="entry name" value="MAJOR FACILITATOR SUPERFAMILY MULTIDRUG TRANSPORTER MFSC"/>
    <property type="match status" value="1"/>
</dbReference>
<comment type="caution">
    <text evidence="10">The sequence shown here is derived from an EMBL/GenBank/DDBJ whole genome shotgun (WGS) entry which is preliminary data.</text>
</comment>
<dbReference type="PROSITE" id="PS50850">
    <property type="entry name" value="MFS"/>
    <property type="match status" value="1"/>
</dbReference>
<dbReference type="Pfam" id="PF07690">
    <property type="entry name" value="MFS_1"/>
    <property type="match status" value="1"/>
</dbReference>
<evidence type="ECO:0000313" key="10">
    <source>
        <dbReference type="EMBL" id="MBC6467362.1"/>
    </source>
</evidence>
<keyword evidence="4 8" id="KW-0812">Transmembrane</keyword>
<reference evidence="10 11" key="1">
    <citation type="submission" date="2020-06" db="EMBL/GenBank/DDBJ databases">
        <title>Actinomadura xiongansis sp. nov., isolated from soil of Baiyangdian.</title>
        <authorList>
            <person name="Zhang X."/>
        </authorList>
    </citation>
    <scope>NUCLEOTIDE SEQUENCE [LARGE SCALE GENOMIC DNA]</scope>
    <source>
        <strain evidence="10 11">HBUM206468</strain>
    </source>
</reference>
<feature type="transmembrane region" description="Helical" evidence="8">
    <location>
        <begin position="260"/>
        <end position="281"/>
    </location>
</feature>
<feature type="transmembrane region" description="Helical" evidence="8">
    <location>
        <begin position="218"/>
        <end position="240"/>
    </location>
</feature>
<evidence type="ECO:0000256" key="5">
    <source>
        <dbReference type="ARBA" id="ARBA00022989"/>
    </source>
</evidence>
<evidence type="ECO:0000256" key="7">
    <source>
        <dbReference type="SAM" id="MobiDB-lite"/>
    </source>
</evidence>
<feature type="transmembrane region" description="Helical" evidence="8">
    <location>
        <begin position="431"/>
        <end position="450"/>
    </location>
</feature>
<dbReference type="SUPFAM" id="SSF103473">
    <property type="entry name" value="MFS general substrate transporter"/>
    <property type="match status" value="1"/>
</dbReference>
<feature type="transmembrane region" description="Helical" evidence="8">
    <location>
        <begin position="37"/>
        <end position="55"/>
    </location>
</feature>
<feature type="transmembrane region" description="Helical" evidence="8">
    <location>
        <begin position="92"/>
        <end position="113"/>
    </location>
</feature>
<feature type="transmembrane region" description="Helical" evidence="8">
    <location>
        <begin position="351"/>
        <end position="373"/>
    </location>
</feature>
<feature type="transmembrane region" description="Helical" evidence="8">
    <location>
        <begin position="188"/>
        <end position="212"/>
    </location>
</feature>
<comment type="subcellular location">
    <subcellularLocation>
        <location evidence="1">Cell membrane</location>
        <topology evidence="1">Multi-pass membrane protein</topology>
    </subcellularLocation>
</comment>
<feature type="transmembrane region" description="Helical" evidence="8">
    <location>
        <begin position="293"/>
        <end position="314"/>
    </location>
</feature>
<organism evidence="10 11">
    <name type="scientific">Actinomadura alba</name>
    <dbReference type="NCBI Taxonomy" id="406431"/>
    <lineage>
        <taxon>Bacteria</taxon>
        <taxon>Bacillati</taxon>
        <taxon>Actinomycetota</taxon>
        <taxon>Actinomycetes</taxon>
        <taxon>Streptosporangiales</taxon>
        <taxon>Thermomonosporaceae</taxon>
        <taxon>Actinomadura</taxon>
    </lineage>
</organism>
<feature type="transmembrane region" description="Helical" evidence="8">
    <location>
        <begin position="321"/>
        <end position="345"/>
    </location>
</feature>
<feature type="transmembrane region" description="Helical" evidence="8">
    <location>
        <begin position="385"/>
        <end position="411"/>
    </location>
</feature>
<evidence type="ECO:0000256" key="6">
    <source>
        <dbReference type="ARBA" id="ARBA00023136"/>
    </source>
</evidence>
<evidence type="ECO:0000313" key="11">
    <source>
        <dbReference type="Proteomes" id="UP000805614"/>
    </source>
</evidence>
<evidence type="ECO:0000259" key="9">
    <source>
        <dbReference type="PROSITE" id="PS50850"/>
    </source>
</evidence>
<dbReference type="InterPro" id="IPR036259">
    <property type="entry name" value="MFS_trans_sf"/>
</dbReference>
<dbReference type="Gene3D" id="1.20.1250.20">
    <property type="entry name" value="MFS general substrate transporter like domains"/>
    <property type="match status" value="1"/>
</dbReference>
<dbReference type="PANTHER" id="PTHR42718:SF46">
    <property type="entry name" value="BLR6921 PROTEIN"/>
    <property type="match status" value="1"/>
</dbReference>
<dbReference type="Proteomes" id="UP000805614">
    <property type="component" value="Unassembled WGS sequence"/>
</dbReference>
<keyword evidence="6 8" id="KW-0472">Membrane</keyword>
<feature type="transmembrane region" description="Helical" evidence="8">
    <location>
        <begin position="125"/>
        <end position="148"/>
    </location>
</feature>
<feature type="transmembrane region" description="Helical" evidence="8">
    <location>
        <begin position="154"/>
        <end position="176"/>
    </location>
</feature>
<accession>A0ABR7LR90</accession>
<keyword evidence="3" id="KW-1003">Cell membrane</keyword>
<protein>
    <submittedName>
        <fullName evidence="10">MFS transporter</fullName>
    </submittedName>
</protein>
<keyword evidence="5 8" id="KW-1133">Transmembrane helix</keyword>
<keyword evidence="2" id="KW-0813">Transport</keyword>
<sequence>MLALIAATQFTVAADYNIVYVALPDMGRALGFTAQSLQWVVSSYAIALGGFLLLGGRLVDRLGARRMLILGLALFGLACLAGGFAGGPAPLIAARAVQGIGAALLAPATLTLINTRFAEGRERNHALAVWGAVGSAGLAAGALLGGVLTDAWGWRWVLFVLAAPALLAAAAAPVVLDPDRPGNDRAGVWGRIDVPGAVLATVGSSLLVLGLVNGPESGWGSLQGAGSITAGVLMLGAFLLAEGRTRDPLMPPGLLRNRNLAISVLVILIFQSALGGCYYLYTTYLQGVLHYDALAAGLAFLPLAACSMVAALWLARVLGRLGLRVTLVTGMTVNGIGIVLTAAAVGTGAPFWALLPGLVVWGIGGGMTFPAMFASAATGVEPDKAGIASGVASAFQQIGGAAGLAILVAIATAAGLGDSAGTDSTADGMQTAMWIGGAASMGGGLLALALHRPGTPTRPRTAEGRPTARPEDADTVKS</sequence>
<evidence type="ECO:0000256" key="2">
    <source>
        <dbReference type="ARBA" id="ARBA00022448"/>
    </source>
</evidence>
<dbReference type="EMBL" id="JABVEC010000012">
    <property type="protein sequence ID" value="MBC6467362.1"/>
    <property type="molecule type" value="Genomic_DNA"/>
</dbReference>
<dbReference type="InterPro" id="IPR020846">
    <property type="entry name" value="MFS_dom"/>
</dbReference>
<proteinExistence type="predicted"/>
<dbReference type="Gene3D" id="1.20.1720.10">
    <property type="entry name" value="Multidrug resistance protein D"/>
    <property type="match status" value="1"/>
</dbReference>
<dbReference type="CDD" id="cd17321">
    <property type="entry name" value="MFS_MMR_MDR_like"/>
    <property type="match status" value="1"/>
</dbReference>
<keyword evidence="11" id="KW-1185">Reference proteome</keyword>
<name>A0ABR7LR90_9ACTN</name>
<feature type="region of interest" description="Disordered" evidence="7">
    <location>
        <begin position="452"/>
        <end position="478"/>
    </location>
</feature>
<gene>
    <name evidence="10" type="ORF">HKK74_17945</name>
</gene>
<feature type="transmembrane region" description="Helical" evidence="8">
    <location>
        <begin position="67"/>
        <end position="86"/>
    </location>
</feature>
<dbReference type="InterPro" id="IPR011701">
    <property type="entry name" value="MFS"/>
</dbReference>
<feature type="domain" description="Major facilitator superfamily (MFS) profile" evidence="9">
    <location>
        <begin position="1"/>
        <end position="455"/>
    </location>
</feature>
<evidence type="ECO:0000256" key="1">
    <source>
        <dbReference type="ARBA" id="ARBA00004651"/>
    </source>
</evidence>
<feature type="compositionally biased region" description="Basic and acidic residues" evidence="7">
    <location>
        <begin position="460"/>
        <end position="478"/>
    </location>
</feature>
<evidence type="ECO:0000256" key="4">
    <source>
        <dbReference type="ARBA" id="ARBA00022692"/>
    </source>
</evidence>
<evidence type="ECO:0000256" key="8">
    <source>
        <dbReference type="SAM" id="Phobius"/>
    </source>
</evidence>
<evidence type="ECO:0000256" key="3">
    <source>
        <dbReference type="ARBA" id="ARBA00022475"/>
    </source>
</evidence>